<gene>
    <name evidence="4" type="ORF">B7Z01_11415</name>
</gene>
<accession>A0A258FJU6</accession>
<dbReference type="PANTHER" id="PTHR12121:SF36">
    <property type="entry name" value="ENDONUCLEASE_EXONUCLEASE_PHOSPHATASE DOMAIN-CONTAINING PROTEIN"/>
    <property type="match status" value="1"/>
</dbReference>
<dbReference type="Pfam" id="PF03372">
    <property type="entry name" value="Exo_endo_phos"/>
    <property type="match status" value="1"/>
</dbReference>
<feature type="region of interest" description="Disordered" evidence="1">
    <location>
        <begin position="292"/>
        <end position="316"/>
    </location>
</feature>
<evidence type="ECO:0000259" key="3">
    <source>
        <dbReference type="Pfam" id="PF03372"/>
    </source>
</evidence>
<sequence>MDERKTIVAILRGLAVTLCLLGASPAVAQTGDTALRVMTFNVRLPVPQDGDNAWERRQAVFIETIADAQPDIIGMQELYQRQADHVIEHLPDYAWFGIDRRGGHGDEHVGIFYRRDRLHLLDSGDFWLSETPEVAGSITWGNLFPRHVSWGLFEDKVAGRRFHVLNTHFPYRAEDGEARLSAARLIAAWIAQLPANEPVVLLGDFNVTPDGPVHALFSGELTDARLAARTTSGPDGTFHNFTGTADRRIDWILVRGFRPQGVRTVTTHRDGRYPSDHFPVFADLVFDPAPTARTHQDAPCPGSPGPLEHSPGCRRP</sequence>
<keyword evidence="2" id="KW-0732">Signal</keyword>
<dbReference type="InterPro" id="IPR050410">
    <property type="entry name" value="CCR4/nocturin_mRNA_transcr"/>
</dbReference>
<dbReference type="CDD" id="cd09083">
    <property type="entry name" value="EEP-1"/>
    <property type="match status" value="1"/>
</dbReference>
<dbReference type="SUPFAM" id="SSF56219">
    <property type="entry name" value="DNase I-like"/>
    <property type="match status" value="1"/>
</dbReference>
<evidence type="ECO:0000256" key="1">
    <source>
        <dbReference type="SAM" id="MobiDB-lite"/>
    </source>
</evidence>
<reference evidence="4 5" key="1">
    <citation type="submission" date="2017-03" db="EMBL/GenBank/DDBJ databases">
        <title>Lifting the veil on microbial sulfur biogeochemistry in mining wastewaters.</title>
        <authorList>
            <person name="Kantor R.S."/>
            <person name="Colenbrander Nelson T."/>
            <person name="Marshall S."/>
            <person name="Bennett D."/>
            <person name="Apte S."/>
            <person name="Camacho D."/>
            <person name="Thomas B.C."/>
            <person name="Warren L.A."/>
            <person name="Banfield J.F."/>
        </authorList>
    </citation>
    <scope>NUCLEOTIDE SEQUENCE [LARGE SCALE GENOMIC DNA]</scope>
    <source>
        <strain evidence="4">32-69-9</strain>
    </source>
</reference>
<feature type="signal peptide" evidence="2">
    <location>
        <begin position="1"/>
        <end position="28"/>
    </location>
</feature>
<feature type="domain" description="Endonuclease/exonuclease/phosphatase" evidence="3">
    <location>
        <begin position="38"/>
        <end position="277"/>
    </location>
</feature>
<dbReference type="PANTHER" id="PTHR12121">
    <property type="entry name" value="CARBON CATABOLITE REPRESSOR PROTEIN 4"/>
    <property type="match status" value="1"/>
</dbReference>
<evidence type="ECO:0000313" key="5">
    <source>
        <dbReference type="Proteomes" id="UP000215595"/>
    </source>
</evidence>
<feature type="chain" id="PRO_5013169599" description="Endonuclease/exonuclease/phosphatase domain-containing protein" evidence="2">
    <location>
        <begin position="29"/>
        <end position="316"/>
    </location>
</feature>
<dbReference type="GO" id="GO:0000175">
    <property type="term" value="F:3'-5'-RNA exonuclease activity"/>
    <property type="evidence" value="ECO:0007669"/>
    <property type="project" value="TreeGrafter"/>
</dbReference>
<protein>
    <recommendedName>
        <fullName evidence="3">Endonuclease/exonuclease/phosphatase domain-containing protein</fullName>
    </recommendedName>
</protein>
<dbReference type="Gene3D" id="3.60.10.10">
    <property type="entry name" value="Endonuclease/exonuclease/phosphatase"/>
    <property type="match status" value="1"/>
</dbReference>
<organism evidence="4 5">
    <name type="scientific">Brevundimonas subvibrioides</name>
    <dbReference type="NCBI Taxonomy" id="74313"/>
    <lineage>
        <taxon>Bacteria</taxon>
        <taxon>Pseudomonadati</taxon>
        <taxon>Pseudomonadota</taxon>
        <taxon>Alphaproteobacteria</taxon>
        <taxon>Caulobacterales</taxon>
        <taxon>Caulobacteraceae</taxon>
        <taxon>Brevundimonas</taxon>
    </lineage>
</organism>
<dbReference type="InterPro" id="IPR036691">
    <property type="entry name" value="Endo/exonu/phosph_ase_sf"/>
</dbReference>
<dbReference type="AlphaFoldDB" id="A0A258FJU6"/>
<name>A0A258FJU6_9CAUL</name>
<dbReference type="InterPro" id="IPR005135">
    <property type="entry name" value="Endo/exonuclease/phosphatase"/>
</dbReference>
<proteinExistence type="predicted"/>
<evidence type="ECO:0000313" key="4">
    <source>
        <dbReference type="EMBL" id="OYX32244.1"/>
    </source>
</evidence>
<evidence type="ECO:0000256" key="2">
    <source>
        <dbReference type="SAM" id="SignalP"/>
    </source>
</evidence>
<dbReference type="Proteomes" id="UP000215595">
    <property type="component" value="Unassembled WGS sequence"/>
</dbReference>
<dbReference type="EMBL" id="NCEB01000024">
    <property type="protein sequence ID" value="OYX32244.1"/>
    <property type="molecule type" value="Genomic_DNA"/>
</dbReference>
<comment type="caution">
    <text evidence="4">The sequence shown here is derived from an EMBL/GenBank/DDBJ whole genome shotgun (WGS) entry which is preliminary data.</text>
</comment>